<accession>A0A2P5D1N5</accession>
<organism evidence="2 3">
    <name type="scientific">Parasponia andersonii</name>
    <name type="common">Sponia andersonii</name>
    <dbReference type="NCBI Taxonomy" id="3476"/>
    <lineage>
        <taxon>Eukaryota</taxon>
        <taxon>Viridiplantae</taxon>
        <taxon>Streptophyta</taxon>
        <taxon>Embryophyta</taxon>
        <taxon>Tracheophyta</taxon>
        <taxon>Spermatophyta</taxon>
        <taxon>Magnoliopsida</taxon>
        <taxon>eudicotyledons</taxon>
        <taxon>Gunneridae</taxon>
        <taxon>Pentapetalae</taxon>
        <taxon>rosids</taxon>
        <taxon>fabids</taxon>
        <taxon>Rosales</taxon>
        <taxon>Cannabaceae</taxon>
        <taxon>Parasponia</taxon>
    </lineage>
</organism>
<proteinExistence type="predicted"/>
<evidence type="ECO:0000313" key="3">
    <source>
        <dbReference type="Proteomes" id="UP000237105"/>
    </source>
</evidence>
<evidence type="ECO:0000256" key="1">
    <source>
        <dbReference type="SAM" id="MobiDB-lite"/>
    </source>
</evidence>
<dbReference type="EMBL" id="JXTB01000074">
    <property type="protein sequence ID" value="PON67145.1"/>
    <property type="molecule type" value="Genomic_DNA"/>
</dbReference>
<comment type="caution">
    <text evidence="2">The sequence shown here is derived from an EMBL/GenBank/DDBJ whole genome shotgun (WGS) entry which is preliminary data.</text>
</comment>
<reference evidence="3" key="1">
    <citation type="submission" date="2016-06" db="EMBL/GenBank/DDBJ databases">
        <title>Parallel loss of symbiosis genes in relatives of nitrogen-fixing non-legume Parasponia.</title>
        <authorList>
            <person name="Van Velzen R."/>
            <person name="Holmer R."/>
            <person name="Bu F."/>
            <person name="Rutten L."/>
            <person name="Van Zeijl A."/>
            <person name="Liu W."/>
            <person name="Santuari L."/>
            <person name="Cao Q."/>
            <person name="Sharma T."/>
            <person name="Shen D."/>
            <person name="Roswanjaya Y."/>
            <person name="Wardhani T."/>
            <person name="Kalhor M.S."/>
            <person name="Jansen J."/>
            <person name="Van den Hoogen J."/>
            <person name="Gungor B."/>
            <person name="Hartog M."/>
            <person name="Hontelez J."/>
            <person name="Verver J."/>
            <person name="Yang W.-C."/>
            <person name="Schijlen E."/>
            <person name="Repin R."/>
            <person name="Schilthuizen M."/>
            <person name="Schranz E."/>
            <person name="Heidstra R."/>
            <person name="Miyata K."/>
            <person name="Fedorova E."/>
            <person name="Kohlen W."/>
            <person name="Bisseling T."/>
            <person name="Smit S."/>
            <person name="Geurts R."/>
        </authorList>
    </citation>
    <scope>NUCLEOTIDE SEQUENCE [LARGE SCALE GENOMIC DNA]</scope>
    <source>
        <strain evidence="3">cv. WU1-14</strain>
    </source>
</reference>
<gene>
    <name evidence="2" type="ORF">PanWU01x14_105420</name>
</gene>
<dbReference type="Proteomes" id="UP000237105">
    <property type="component" value="Unassembled WGS sequence"/>
</dbReference>
<feature type="region of interest" description="Disordered" evidence="1">
    <location>
        <begin position="50"/>
        <end position="71"/>
    </location>
</feature>
<protein>
    <submittedName>
        <fullName evidence="2">Uncharacterized protein</fullName>
    </submittedName>
</protein>
<name>A0A2P5D1N5_PARAD</name>
<evidence type="ECO:0000313" key="2">
    <source>
        <dbReference type="EMBL" id="PON67145.1"/>
    </source>
</evidence>
<sequence length="86" mass="9208">MCLERQNVTLPSDLITLPYASDAYRKPFSKVGHVTMKCYQYSDITFSGVDDSTTSSGSGNSGFGSQFSGSQSQAYFATPDSVSDLA</sequence>
<dbReference type="AlphaFoldDB" id="A0A2P5D1N5"/>
<keyword evidence="3" id="KW-1185">Reference proteome</keyword>